<sequence>MVESGRKRAVKVAIGAAAVGVAASVGAVAVTQPASISASLVDLAALIVVGSSTNPSGEGVEDFYGGKFRDPMYTGADGTDIVRVNFREGPAGIKAALDANAGEQNAVISSGWGAANASLLLLTQDPAYANTVFILDNDVARPDGGFGTRYPWFALIGVNPIPTPSEVPAQAAVNVGYQYDYNSNAPSYVLNPFSAVNSLAAYLNTRLNQAEIDLPVNADGTPSVTCNANTCAITESGAVLDCPDARCSSPGDRITAYVTTRDSTTYVTYTTDELPLTTLIRTYLGDYVADVLDPVLELLVNFGYYEGNPIPSDPSAYRPGAFLPSSADIQTTIAKIPETIERTFAAVVAPLQSSNLPAAKIIEPTTGMTEAKPSIVEQAVEAAAQSEYLKPQKPKLTKRPLLNVVRDGLKVKPGNRGDDDAQGIADTTPGDPKDGEGTVQPTDPPPSNPGDGGDSAGDGTEPGGSTGTNNDNGGAAAA</sequence>
<evidence type="ECO:0000259" key="3">
    <source>
        <dbReference type="Pfam" id="PF08237"/>
    </source>
</evidence>
<feature type="signal peptide" evidence="2">
    <location>
        <begin position="1"/>
        <end position="27"/>
    </location>
</feature>
<gene>
    <name evidence="4" type="ORF">MNO81_21855</name>
</gene>
<evidence type="ECO:0000313" key="4">
    <source>
        <dbReference type="EMBL" id="MDG5485447.1"/>
    </source>
</evidence>
<comment type="caution">
    <text evidence="4">The sequence shown here is derived from an EMBL/GenBank/DDBJ whole genome shotgun (WGS) entry which is preliminary data.</text>
</comment>
<name>A0ABT6GWA8_MYCGU</name>
<dbReference type="InterPro" id="IPR013228">
    <property type="entry name" value="PE-PPE_C"/>
</dbReference>
<dbReference type="Pfam" id="PF08237">
    <property type="entry name" value="PE-PPE"/>
    <property type="match status" value="1"/>
</dbReference>
<proteinExistence type="predicted"/>
<evidence type="ECO:0000256" key="2">
    <source>
        <dbReference type="SAM" id="SignalP"/>
    </source>
</evidence>
<reference evidence="4" key="1">
    <citation type="journal article" date="2023" name="Environ. Microbiol.">
        <title>The 2-methylpropene degradation pathway in Mycobacteriaceae family strains.</title>
        <authorList>
            <person name="Helbich S."/>
            <person name="Barrantes I."/>
            <person name="Dos Anjos Borges L.G."/>
            <person name="Pieper D.H."/>
            <person name="Vainshtein Y."/>
            <person name="Sohn K."/>
            <person name="Engesser K.H."/>
        </authorList>
    </citation>
    <scope>NUCLEOTIDE SEQUENCE</scope>
    <source>
        <strain evidence="4">IBE100</strain>
    </source>
</reference>
<accession>A0ABT6GWA8</accession>
<feature type="domain" description="PE-PPE" evidence="3">
    <location>
        <begin position="254"/>
        <end position="304"/>
    </location>
</feature>
<keyword evidence="2" id="KW-0732">Signal</keyword>
<protein>
    <submittedName>
        <fullName evidence="4">PE-PPE domain-containing protein</fullName>
    </submittedName>
</protein>
<organism evidence="4 5">
    <name type="scientific">Mycolicibacterium gadium</name>
    <name type="common">Mycobacterium gadium</name>
    <dbReference type="NCBI Taxonomy" id="1794"/>
    <lineage>
        <taxon>Bacteria</taxon>
        <taxon>Bacillati</taxon>
        <taxon>Actinomycetota</taxon>
        <taxon>Actinomycetes</taxon>
        <taxon>Mycobacteriales</taxon>
        <taxon>Mycobacteriaceae</taxon>
        <taxon>Mycolicibacterium</taxon>
    </lineage>
</organism>
<feature type="compositionally biased region" description="Low complexity" evidence="1">
    <location>
        <begin position="467"/>
        <end position="478"/>
    </location>
</feature>
<evidence type="ECO:0000256" key="1">
    <source>
        <dbReference type="SAM" id="MobiDB-lite"/>
    </source>
</evidence>
<feature type="compositionally biased region" description="Basic and acidic residues" evidence="1">
    <location>
        <begin position="408"/>
        <end position="419"/>
    </location>
</feature>
<dbReference type="RefSeq" id="WP_278222824.1">
    <property type="nucleotide sequence ID" value="NZ_JAKZMO010000021.1"/>
</dbReference>
<feature type="chain" id="PRO_5045565079" evidence="2">
    <location>
        <begin position="28"/>
        <end position="478"/>
    </location>
</feature>
<keyword evidence="5" id="KW-1185">Reference proteome</keyword>
<dbReference type="EMBL" id="JAKZMO010000021">
    <property type="protein sequence ID" value="MDG5485447.1"/>
    <property type="molecule type" value="Genomic_DNA"/>
</dbReference>
<dbReference type="Proteomes" id="UP001154266">
    <property type="component" value="Unassembled WGS sequence"/>
</dbReference>
<feature type="compositionally biased region" description="Gly residues" evidence="1">
    <location>
        <begin position="450"/>
        <end position="466"/>
    </location>
</feature>
<feature type="region of interest" description="Disordered" evidence="1">
    <location>
        <begin position="408"/>
        <end position="478"/>
    </location>
</feature>
<evidence type="ECO:0000313" key="5">
    <source>
        <dbReference type="Proteomes" id="UP001154266"/>
    </source>
</evidence>